<comment type="caution">
    <text evidence="6">The sequence shown here is derived from an EMBL/GenBank/DDBJ whole genome shotgun (WGS) entry which is preliminary data.</text>
</comment>
<dbReference type="PANTHER" id="PTHR30563">
    <property type="entry name" value="DNA RECOMBINATION PROTEIN RMUC"/>
    <property type="match status" value="1"/>
</dbReference>
<protein>
    <submittedName>
        <fullName evidence="6">DNA recombination protein RmuC</fullName>
    </submittedName>
</protein>
<keyword evidence="3" id="KW-0175">Coiled coil</keyword>
<organism evidence="6 7">
    <name type="scientific">Spiroplasma melliferum KC3</name>
    <dbReference type="NCBI Taxonomy" id="570509"/>
    <lineage>
        <taxon>Bacteria</taxon>
        <taxon>Bacillati</taxon>
        <taxon>Mycoplasmatota</taxon>
        <taxon>Mollicutes</taxon>
        <taxon>Entomoplasmatales</taxon>
        <taxon>Spiroplasmataceae</taxon>
        <taxon>Spiroplasma</taxon>
    </lineage>
</organism>
<name>A0AAI9X119_SPIME</name>
<dbReference type="GO" id="GO:0006310">
    <property type="term" value="P:DNA recombination"/>
    <property type="evidence" value="ECO:0007669"/>
    <property type="project" value="UniProtKB-KW"/>
</dbReference>
<reference evidence="6 7" key="1">
    <citation type="journal article" date="2012" name="J. Proteome Res.">
        <title>Application of Spiroplasma melliferum proteogenomic profiling for the discovery of virulence factors and pathogenicity mechanisms in host-associated spiroplasmas.</title>
        <authorList>
            <person name="Alexeev D."/>
            <person name="Kostrjukova E."/>
            <person name="Aliper A."/>
            <person name="Popenko A."/>
            <person name="Bazaleev N."/>
            <person name="Tyakht A."/>
            <person name="Selezneva O."/>
            <person name="Akopian T."/>
            <person name="Prichodko E."/>
            <person name="Kondratov I."/>
            <person name="Chukin M."/>
            <person name="Demina I."/>
            <person name="Galyamina M."/>
            <person name="Kamashev D."/>
            <person name="Vanyushkina A."/>
            <person name="Ladygina V."/>
            <person name="Levitskii S."/>
            <person name="Lazarev V."/>
            <person name="Govorun V."/>
        </authorList>
    </citation>
    <scope>NUCLEOTIDE SEQUENCE [LARGE SCALE GENOMIC DNA]</scope>
    <source>
        <strain evidence="6 7">KC3</strain>
    </source>
</reference>
<gene>
    <name evidence="6" type="ORF">SPM_000770</name>
</gene>
<comment type="function">
    <text evidence="1">Involved in DNA recombination.</text>
</comment>
<evidence type="ECO:0000256" key="5">
    <source>
        <dbReference type="SAM" id="Phobius"/>
    </source>
</evidence>
<dbReference type="RefSeq" id="WP_004027700.1">
    <property type="nucleotide sequence ID" value="NZ_AGBZ02000001.1"/>
</dbReference>
<comment type="similarity">
    <text evidence="2">Belongs to the RmuC family.</text>
</comment>
<sequence length="387" mass="44633">MTTISYVLLGIILVILVSFLIIYLVKTHKKPLVNNDSALLQKDIQASKELLEKQGLGLQNQLSEQKRELLTLISEFQTNSVKNDTEFNRNLAILNEGLNNFKNNLSKQDTDLKNNLSHQGEIISKSFTDVLSNLKVLKESTTTLKEVETKVKTLNDIFLNNKKRGNLGEYLLEKVLSDMYGEGHQGWERQYKLPTGTVVDALVKTGGAKENIAIDAKFPLSNYNKYLEVSDTTIKNKYLNLFKQDLKDRINEVAKYINLENEISSAIMFVPSEDLFAFIYGQFPDDIITFAFKKRVWVTSPTTLSAILFVLEKHMREVAFNQNIEAIKTNLLKIKGEFERWVERWQEFTKNFVKFNTSIEQLNTTHNKIHIQYQKILNEQQLEQPVD</sequence>
<dbReference type="PANTHER" id="PTHR30563:SF0">
    <property type="entry name" value="DNA RECOMBINATION PROTEIN RMUC"/>
    <property type="match status" value="1"/>
</dbReference>
<keyword evidence="5" id="KW-1133">Transmembrane helix</keyword>
<dbReference type="InterPro" id="IPR003798">
    <property type="entry name" value="DNA_recombination_RmuC"/>
</dbReference>
<proteinExistence type="inferred from homology"/>
<evidence type="ECO:0000256" key="4">
    <source>
        <dbReference type="ARBA" id="ARBA00023172"/>
    </source>
</evidence>
<dbReference type="Pfam" id="PF02646">
    <property type="entry name" value="RmuC"/>
    <property type="match status" value="1"/>
</dbReference>
<keyword evidence="5" id="KW-0472">Membrane</keyword>
<evidence type="ECO:0000256" key="3">
    <source>
        <dbReference type="ARBA" id="ARBA00023054"/>
    </source>
</evidence>
<evidence type="ECO:0000313" key="6">
    <source>
        <dbReference type="EMBL" id="KAI92633.1"/>
    </source>
</evidence>
<feature type="transmembrane region" description="Helical" evidence="5">
    <location>
        <begin position="6"/>
        <end position="25"/>
    </location>
</feature>
<evidence type="ECO:0000256" key="1">
    <source>
        <dbReference type="ARBA" id="ARBA00003416"/>
    </source>
</evidence>
<dbReference type="AlphaFoldDB" id="A0AAI9X119"/>
<accession>A0AAI9X119</accession>
<evidence type="ECO:0000256" key="2">
    <source>
        <dbReference type="ARBA" id="ARBA00009840"/>
    </source>
</evidence>
<dbReference type="Proteomes" id="UP000004057">
    <property type="component" value="Unassembled WGS sequence"/>
</dbReference>
<dbReference type="EMBL" id="AGBZ02000001">
    <property type="protein sequence ID" value="KAI92633.1"/>
    <property type="molecule type" value="Genomic_DNA"/>
</dbReference>
<keyword evidence="5" id="KW-0812">Transmembrane</keyword>
<evidence type="ECO:0000313" key="7">
    <source>
        <dbReference type="Proteomes" id="UP000004057"/>
    </source>
</evidence>
<keyword evidence="4" id="KW-0233">DNA recombination</keyword>